<comment type="cofactor">
    <cofactor evidence="1">
        <name>Mg(2+)</name>
        <dbReference type="ChEBI" id="CHEBI:18420"/>
    </cofactor>
</comment>
<evidence type="ECO:0000256" key="5">
    <source>
        <dbReference type="ARBA" id="ARBA00009797"/>
    </source>
</evidence>
<evidence type="ECO:0000313" key="22">
    <source>
        <dbReference type="Proteomes" id="UP000291020"/>
    </source>
</evidence>
<evidence type="ECO:0000256" key="15">
    <source>
        <dbReference type="ARBA" id="ARBA00023014"/>
    </source>
</evidence>
<evidence type="ECO:0000313" key="21">
    <source>
        <dbReference type="Ensembl" id="ENSGAGP00000032239.1"/>
    </source>
</evidence>
<evidence type="ECO:0000256" key="17">
    <source>
        <dbReference type="ARBA" id="ARBA00023204"/>
    </source>
</evidence>
<keyword evidence="15" id="KW-0411">Iron-sulfur</keyword>
<evidence type="ECO:0000256" key="12">
    <source>
        <dbReference type="ARBA" id="ARBA00022839"/>
    </source>
</evidence>
<keyword evidence="8" id="KW-0540">Nuclease</keyword>
<keyword evidence="22" id="KW-1185">Reference proteome</keyword>
<keyword evidence="6" id="KW-0004">4Fe-4S</keyword>
<sequence length="350" mass="39622">GAEAAIQASMAGPGSEPGELSDSELLLLLEPGDQALQPGFGVRLKRAQTPLEKYYLKYLCVTDLSTQSWCEQQMVYGRELPQLQVPETVVLLNTGKSIHLARELEVHDVVRVHVTSREDSWAIKILNLLSVIPELQAGGCVRELPVFGVIEDVFLMGIIDELCYSATGELELRELKTRGRPFMPSGAQKKRDYFQVCLYKYIFDAMVQGKLKPDVITSHIQLRPEQPLGSQIREHAQKVGFTVTCFGDLLELMYLNLTLSDIPGIDCLKIEYSHQESNTLLGTEVVRFEEEKVREKAQHYLAYWKGQREVQGVEIEEAWKCQSCSYSEICDWRKKRAEGPEQRSGPKKSK</sequence>
<evidence type="ECO:0000256" key="2">
    <source>
        <dbReference type="ARBA" id="ARBA00001966"/>
    </source>
</evidence>
<evidence type="ECO:0000256" key="4">
    <source>
        <dbReference type="ARBA" id="ARBA00004514"/>
    </source>
</evidence>
<dbReference type="PANTHER" id="PTHR14464:SF4">
    <property type="entry name" value="EXONUCLEASE V"/>
    <property type="match status" value="1"/>
</dbReference>
<evidence type="ECO:0000256" key="10">
    <source>
        <dbReference type="ARBA" id="ARBA00022763"/>
    </source>
</evidence>
<comment type="cofactor">
    <cofactor evidence="2">
        <name>[4Fe-4S] cluster</name>
        <dbReference type="ChEBI" id="CHEBI:49883"/>
    </cofactor>
</comment>
<reference evidence="22" key="1">
    <citation type="journal article" date="2017" name="PLoS ONE">
        <title>The Agassiz's desert tortoise genome provides a resource for the conservation of a threatened species.</title>
        <authorList>
            <person name="Tollis M."/>
            <person name="DeNardo D.F."/>
            <person name="Cornelius J.A."/>
            <person name="Dolby G.A."/>
            <person name="Edwards T."/>
            <person name="Henen B.T."/>
            <person name="Karl A.E."/>
            <person name="Murphy R.W."/>
            <person name="Kusumi K."/>
        </authorList>
    </citation>
    <scope>NUCLEOTIDE SEQUENCE [LARGE SCALE GENOMIC DNA]</scope>
</reference>
<evidence type="ECO:0000256" key="6">
    <source>
        <dbReference type="ARBA" id="ARBA00022485"/>
    </source>
</evidence>
<evidence type="ECO:0000256" key="20">
    <source>
        <dbReference type="SAM" id="MobiDB-lite"/>
    </source>
</evidence>
<evidence type="ECO:0000256" key="1">
    <source>
        <dbReference type="ARBA" id="ARBA00001946"/>
    </source>
</evidence>
<accession>A0A452IW19</accession>
<evidence type="ECO:0000256" key="18">
    <source>
        <dbReference type="ARBA" id="ARBA00023242"/>
    </source>
</evidence>
<keyword evidence="17" id="KW-0234">DNA repair</keyword>
<reference evidence="21" key="3">
    <citation type="submission" date="2025-09" db="UniProtKB">
        <authorList>
            <consortium name="Ensembl"/>
        </authorList>
    </citation>
    <scope>IDENTIFICATION</scope>
</reference>
<organism evidence="21 22">
    <name type="scientific">Gopherus agassizii</name>
    <name type="common">Agassiz's desert tortoise</name>
    <dbReference type="NCBI Taxonomy" id="38772"/>
    <lineage>
        <taxon>Eukaryota</taxon>
        <taxon>Metazoa</taxon>
        <taxon>Chordata</taxon>
        <taxon>Craniata</taxon>
        <taxon>Vertebrata</taxon>
        <taxon>Euteleostomi</taxon>
        <taxon>Archelosauria</taxon>
        <taxon>Testudinata</taxon>
        <taxon>Testudines</taxon>
        <taxon>Cryptodira</taxon>
        <taxon>Durocryptodira</taxon>
        <taxon>Testudinoidea</taxon>
        <taxon>Testudinidae</taxon>
        <taxon>Gopherus</taxon>
    </lineage>
</organism>
<comment type="similarity">
    <text evidence="5">Belongs to the EXO5 family.</text>
</comment>
<evidence type="ECO:0000256" key="16">
    <source>
        <dbReference type="ARBA" id="ARBA00023125"/>
    </source>
</evidence>
<dbReference type="Proteomes" id="UP000291020">
    <property type="component" value="Unassembled WGS sequence"/>
</dbReference>
<dbReference type="GO" id="GO:0036297">
    <property type="term" value="P:interstrand cross-link repair"/>
    <property type="evidence" value="ECO:0007669"/>
    <property type="project" value="TreeGrafter"/>
</dbReference>
<dbReference type="Ensembl" id="ENSGAGT00000036547.1">
    <property type="protein sequence ID" value="ENSGAGP00000032239.1"/>
    <property type="gene ID" value="ENSGAGG00000023075.1"/>
</dbReference>
<dbReference type="InterPro" id="IPR011604">
    <property type="entry name" value="PDDEXK-like_dom_sf"/>
</dbReference>
<evidence type="ECO:0000256" key="8">
    <source>
        <dbReference type="ARBA" id="ARBA00022722"/>
    </source>
</evidence>
<dbReference type="InterPro" id="IPR019190">
    <property type="entry name" value="EXOV"/>
</dbReference>
<keyword evidence="13" id="KW-0460">Magnesium</keyword>
<dbReference type="GO" id="GO:0046872">
    <property type="term" value="F:metal ion binding"/>
    <property type="evidence" value="ECO:0007669"/>
    <property type="project" value="UniProtKB-KW"/>
</dbReference>
<proteinExistence type="inferred from homology"/>
<keyword evidence="9" id="KW-0479">Metal-binding</keyword>
<feature type="region of interest" description="Disordered" evidence="20">
    <location>
        <begin position="1"/>
        <end position="20"/>
    </location>
</feature>
<dbReference type="Pfam" id="PF09810">
    <property type="entry name" value="Exo5"/>
    <property type="match status" value="3"/>
</dbReference>
<dbReference type="Gene3D" id="3.90.320.10">
    <property type="match status" value="1"/>
</dbReference>
<evidence type="ECO:0000256" key="19">
    <source>
        <dbReference type="ARBA" id="ARBA00070137"/>
    </source>
</evidence>
<dbReference type="GO" id="GO:0045145">
    <property type="term" value="F:single-stranded DNA 5'-3' DNA exonuclease activity"/>
    <property type="evidence" value="ECO:0007669"/>
    <property type="project" value="InterPro"/>
</dbReference>
<keyword evidence="14" id="KW-0408">Iron</keyword>
<dbReference type="AlphaFoldDB" id="A0A452IW19"/>
<evidence type="ECO:0000256" key="7">
    <source>
        <dbReference type="ARBA" id="ARBA00022490"/>
    </source>
</evidence>
<comment type="subcellular location">
    <subcellularLocation>
        <location evidence="4">Cytoplasm</location>
        <location evidence="4">Cytosol</location>
    </subcellularLocation>
    <subcellularLocation>
        <location evidence="3">Nucleus</location>
    </subcellularLocation>
</comment>
<name>A0A452IW19_9SAUR</name>
<keyword evidence="16" id="KW-0238">DNA-binding</keyword>
<keyword evidence="10" id="KW-0227">DNA damage</keyword>
<protein>
    <recommendedName>
        <fullName evidence="19">Exonuclease V</fullName>
    </recommendedName>
</protein>
<evidence type="ECO:0000256" key="3">
    <source>
        <dbReference type="ARBA" id="ARBA00004123"/>
    </source>
</evidence>
<evidence type="ECO:0000256" key="9">
    <source>
        <dbReference type="ARBA" id="ARBA00022723"/>
    </source>
</evidence>
<dbReference type="FunFam" id="3.90.320.10:FF:000004">
    <property type="entry name" value="Probable exonuclease V"/>
    <property type="match status" value="1"/>
</dbReference>
<dbReference type="GO" id="GO:0003677">
    <property type="term" value="F:DNA binding"/>
    <property type="evidence" value="ECO:0007669"/>
    <property type="project" value="UniProtKB-KW"/>
</dbReference>
<keyword evidence="18" id="KW-0539">Nucleus</keyword>
<dbReference type="GO" id="GO:0051539">
    <property type="term" value="F:4 iron, 4 sulfur cluster binding"/>
    <property type="evidence" value="ECO:0007669"/>
    <property type="project" value="UniProtKB-KW"/>
</dbReference>
<dbReference type="PANTHER" id="PTHR14464">
    <property type="entry name" value="EXONUCLEASE V"/>
    <property type="match status" value="1"/>
</dbReference>
<reference evidence="21" key="2">
    <citation type="submission" date="2025-08" db="UniProtKB">
        <authorList>
            <consortium name="Ensembl"/>
        </authorList>
    </citation>
    <scope>IDENTIFICATION</scope>
</reference>
<evidence type="ECO:0000256" key="14">
    <source>
        <dbReference type="ARBA" id="ARBA00023004"/>
    </source>
</evidence>
<keyword evidence="11" id="KW-0378">Hydrolase</keyword>
<keyword evidence="7" id="KW-0963">Cytoplasm</keyword>
<dbReference type="GO" id="GO:0005634">
    <property type="term" value="C:nucleus"/>
    <property type="evidence" value="ECO:0007669"/>
    <property type="project" value="UniProtKB-SubCell"/>
</dbReference>
<keyword evidence="12" id="KW-0269">Exonuclease</keyword>
<evidence type="ECO:0000256" key="11">
    <source>
        <dbReference type="ARBA" id="ARBA00022801"/>
    </source>
</evidence>
<evidence type="ECO:0000256" key="13">
    <source>
        <dbReference type="ARBA" id="ARBA00022842"/>
    </source>
</evidence>
<dbReference type="GO" id="GO:0005829">
    <property type="term" value="C:cytosol"/>
    <property type="evidence" value="ECO:0007669"/>
    <property type="project" value="UniProtKB-SubCell"/>
</dbReference>